<dbReference type="InterPro" id="IPR002048">
    <property type="entry name" value="EF_hand_dom"/>
</dbReference>
<dbReference type="SUPFAM" id="SSF47473">
    <property type="entry name" value="EF-hand"/>
    <property type="match status" value="1"/>
</dbReference>
<feature type="signal peptide" evidence="1">
    <location>
        <begin position="1"/>
        <end position="22"/>
    </location>
</feature>
<dbReference type="EMBL" id="MNAN01000034">
    <property type="protein sequence ID" value="OHU94585.1"/>
    <property type="molecule type" value="Genomic_DNA"/>
</dbReference>
<organism evidence="3 4">
    <name type="scientific">Pseudoalteromonas byunsanensis</name>
    <dbReference type="NCBI Taxonomy" id="327939"/>
    <lineage>
        <taxon>Bacteria</taxon>
        <taxon>Pseudomonadati</taxon>
        <taxon>Pseudomonadota</taxon>
        <taxon>Gammaproteobacteria</taxon>
        <taxon>Alteromonadales</taxon>
        <taxon>Pseudoalteromonadaceae</taxon>
        <taxon>Pseudoalteromonas</taxon>
    </lineage>
</organism>
<dbReference type="STRING" id="327939.BIW53_16125"/>
<evidence type="ECO:0000313" key="4">
    <source>
        <dbReference type="Proteomes" id="UP000180253"/>
    </source>
</evidence>
<dbReference type="OrthoDB" id="6315805at2"/>
<dbReference type="PROSITE" id="PS50222">
    <property type="entry name" value="EF_HAND_2"/>
    <property type="match status" value="1"/>
</dbReference>
<proteinExistence type="predicted"/>
<dbReference type="Proteomes" id="UP000180253">
    <property type="component" value="Unassembled WGS sequence"/>
</dbReference>
<name>A0A1S1N588_9GAMM</name>
<gene>
    <name evidence="3" type="ORF">BIW53_16125</name>
</gene>
<accession>A0A1S1N588</accession>
<evidence type="ECO:0000313" key="3">
    <source>
        <dbReference type="EMBL" id="OHU94585.1"/>
    </source>
</evidence>
<dbReference type="GO" id="GO:0005509">
    <property type="term" value="F:calcium ion binding"/>
    <property type="evidence" value="ECO:0007669"/>
    <property type="project" value="InterPro"/>
</dbReference>
<evidence type="ECO:0000259" key="2">
    <source>
        <dbReference type="PROSITE" id="PS50222"/>
    </source>
</evidence>
<dbReference type="AlphaFoldDB" id="A0A1S1N588"/>
<keyword evidence="4" id="KW-1185">Reference proteome</keyword>
<dbReference type="Gene3D" id="1.10.238.10">
    <property type="entry name" value="EF-hand"/>
    <property type="match status" value="1"/>
</dbReference>
<evidence type="ECO:0000256" key="1">
    <source>
        <dbReference type="SAM" id="SignalP"/>
    </source>
</evidence>
<dbReference type="PROSITE" id="PS00018">
    <property type="entry name" value="EF_HAND_1"/>
    <property type="match status" value="1"/>
</dbReference>
<dbReference type="InterPro" id="IPR011992">
    <property type="entry name" value="EF-hand-dom_pair"/>
</dbReference>
<protein>
    <submittedName>
        <fullName evidence="3">Calmodulin</fullName>
    </submittedName>
</protein>
<sequence>MKNIIIATSLTLISSVSLLAQAGSSFEALDTDGNGAISLSESKALPKLMAQFKDLDTDANGELSKSEYEKFSG</sequence>
<dbReference type="Pfam" id="PF13202">
    <property type="entry name" value="EF-hand_5"/>
    <property type="match status" value="2"/>
</dbReference>
<keyword evidence="1" id="KW-0732">Signal</keyword>
<reference evidence="3 4" key="1">
    <citation type="submission" date="2016-10" db="EMBL/GenBank/DDBJ databases">
        <title>Pseudoalteromonas amylolytica sp. nov., isolated from the surface seawater.</title>
        <authorList>
            <person name="Wu Y.-H."/>
            <person name="Cheng H."/>
            <person name="Jin X.-B."/>
            <person name="Wang C.-S."/>
            <person name="Xu X.-W."/>
        </authorList>
    </citation>
    <scope>NUCLEOTIDE SEQUENCE [LARGE SCALE GENOMIC DNA]</scope>
    <source>
        <strain evidence="3 4">JCM 12483</strain>
    </source>
</reference>
<feature type="domain" description="EF-hand" evidence="2">
    <location>
        <begin position="43"/>
        <end position="73"/>
    </location>
</feature>
<dbReference type="InterPro" id="IPR018247">
    <property type="entry name" value="EF_Hand_1_Ca_BS"/>
</dbReference>
<dbReference type="RefSeq" id="WP_070993053.1">
    <property type="nucleotide sequence ID" value="NZ_CBCSHD010000010.1"/>
</dbReference>
<comment type="caution">
    <text evidence="3">The sequence shown here is derived from an EMBL/GenBank/DDBJ whole genome shotgun (WGS) entry which is preliminary data.</text>
</comment>
<feature type="chain" id="PRO_5010356011" evidence="1">
    <location>
        <begin position="23"/>
        <end position="73"/>
    </location>
</feature>